<evidence type="ECO:0000313" key="1">
    <source>
        <dbReference type="EMBL" id="KAF2262173.1"/>
    </source>
</evidence>
<accession>A0A9P4K718</accession>
<keyword evidence="2" id="KW-1185">Reference proteome</keyword>
<sequence length="126" mass="14040">MSNPIQAPRDGSDFGSKAAVLYKKQNLEGGNLAQDYIDIGAIGCQNLDMLFGSWDKAVRSWKVEKGFKCRFHTESGCPEKGQKVEYGNMLGSVAVYRLTNAWDRKLRSINCWETARKDPGDVDTTS</sequence>
<dbReference type="OrthoDB" id="3786098at2759"/>
<reference evidence="2" key="1">
    <citation type="journal article" date="2020" name="Stud. Mycol.">
        <title>101 Dothideomycetes genomes: A test case for predicting lifestyles and emergence of pathogens.</title>
        <authorList>
            <person name="Haridas S."/>
            <person name="Albert R."/>
            <person name="Binder M."/>
            <person name="Bloem J."/>
            <person name="LaButti K."/>
            <person name="Salamov A."/>
            <person name="Andreopoulos B."/>
            <person name="Baker S."/>
            <person name="Barry K."/>
            <person name="Bills G."/>
            <person name="Bluhm B."/>
            <person name="Cannon C."/>
            <person name="Castanera R."/>
            <person name="Culley D."/>
            <person name="Daum C."/>
            <person name="Ezra D."/>
            <person name="Gonzalez J."/>
            <person name="Henrissat B."/>
            <person name="Kuo A."/>
            <person name="Liang C."/>
            <person name="Lipzen A."/>
            <person name="Lutzoni F."/>
            <person name="Magnuson J."/>
            <person name="Mondo S."/>
            <person name="Nolan M."/>
            <person name="Ohm R."/>
            <person name="Pangilinan J."/>
            <person name="Park H.-J."/>
            <person name="Ramirez L."/>
            <person name="Alfaro M."/>
            <person name="Sun H."/>
            <person name="Tritt A."/>
            <person name="Yoshinaga Y."/>
            <person name="Zwiers L.-H."/>
            <person name="Turgeon B."/>
            <person name="Goodwin S."/>
            <person name="Spatafora J."/>
            <person name="Crous P."/>
            <person name="Grigoriev I."/>
        </authorList>
    </citation>
    <scope>NUCLEOTIDE SEQUENCE [LARGE SCALE GENOMIC DNA]</scope>
    <source>
        <strain evidence="2">CBS 304.66</strain>
    </source>
</reference>
<dbReference type="AlphaFoldDB" id="A0A9P4K718"/>
<evidence type="ECO:0000313" key="2">
    <source>
        <dbReference type="Proteomes" id="UP000800093"/>
    </source>
</evidence>
<dbReference type="EMBL" id="ML986644">
    <property type="protein sequence ID" value="KAF2262173.1"/>
    <property type="molecule type" value="Genomic_DNA"/>
</dbReference>
<proteinExistence type="predicted"/>
<protein>
    <submittedName>
        <fullName evidence="1">Uncharacterized protein</fullName>
    </submittedName>
</protein>
<dbReference type="Proteomes" id="UP000800093">
    <property type="component" value="Unassembled WGS sequence"/>
</dbReference>
<gene>
    <name evidence="1" type="ORF">CC78DRAFT_582908</name>
</gene>
<comment type="caution">
    <text evidence="1">The sequence shown here is derived from an EMBL/GenBank/DDBJ whole genome shotgun (WGS) entry which is preliminary data.</text>
</comment>
<organism evidence="1 2">
    <name type="scientific">Lojkania enalia</name>
    <dbReference type="NCBI Taxonomy" id="147567"/>
    <lineage>
        <taxon>Eukaryota</taxon>
        <taxon>Fungi</taxon>
        <taxon>Dikarya</taxon>
        <taxon>Ascomycota</taxon>
        <taxon>Pezizomycotina</taxon>
        <taxon>Dothideomycetes</taxon>
        <taxon>Pleosporomycetidae</taxon>
        <taxon>Pleosporales</taxon>
        <taxon>Pleosporales incertae sedis</taxon>
        <taxon>Lojkania</taxon>
    </lineage>
</organism>
<name>A0A9P4K718_9PLEO</name>